<name>A0A8H6A7S6_PETAA</name>
<evidence type="ECO:0000313" key="2">
    <source>
        <dbReference type="Proteomes" id="UP000541154"/>
    </source>
</evidence>
<comment type="caution">
    <text evidence="1">The sequence shown here is derived from an EMBL/GenBank/DDBJ whole genome shotgun (WGS) entry which is preliminary data.</text>
</comment>
<sequence>MAVTAKHGICTYLSPRSPPTVVGPTTKKATRPTIQLPRSLINGARVEKKEVFDPKKHLNFQPPKKVYTMKEIGLEGQGISPVAASEPFPLFTIDAIKQIRAEVFSEPVLENCQYASSFASNMIRGMGRARAPFTCDAWSSPELLSKISEVAGVDLVVAFDYEIANINISADDPASAALHNGDNTLDNEPPAFSWHYDSFPFVCVTMLSDCTGMIGGETAIKTPSGEIKKIRGPAMGTAVIMQGRYIEHQALKALGGRERISMVTPFRPRSPFIRDELVLTGSRAISNWSELYTGYTAYRLELLKERFRAKLNDEKQRQSGKHRFSISDMVNFLTEQKGFLETTIAELTEVEDMD</sequence>
<reference evidence="1 2" key="1">
    <citation type="submission" date="2019-04" db="EMBL/GenBank/DDBJ databases">
        <title>Aspergillus burnettii sp. nov., novel species from soil in southeast Queensland.</title>
        <authorList>
            <person name="Gilchrist C.L.M."/>
            <person name="Pitt J.I."/>
            <person name="Lange L."/>
            <person name="Lacey H.J."/>
            <person name="Vuong D."/>
            <person name="Midgley D.J."/>
            <person name="Greenfield P."/>
            <person name="Bradbury M."/>
            <person name="Lacey E."/>
            <person name="Busk P.K."/>
            <person name="Pilgaard B."/>
            <person name="Chooi Y.H."/>
            <person name="Piggott A.M."/>
        </authorList>
    </citation>
    <scope>NUCLEOTIDE SEQUENCE [LARGE SCALE GENOMIC DNA]</scope>
    <source>
        <strain evidence="1 2">FRR 5400</strain>
    </source>
</reference>
<dbReference type="PANTHER" id="PTHR41677">
    <property type="entry name" value="YALI0B19030P"/>
    <property type="match status" value="1"/>
</dbReference>
<gene>
    <name evidence="1" type="ORF">ETB97_012104</name>
</gene>
<dbReference type="EMBL" id="SPNV01000081">
    <property type="protein sequence ID" value="KAF5862120.1"/>
    <property type="molecule type" value="Genomic_DNA"/>
</dbReference>
<keyword evidence="2" id="KW-1185">Reference proteome</keyword>
<dbReference type="Proteomes" id="UP000541154">
    <property type="component" value="Unassembled WGS sequence"/>
</dbReference>
<dbReference type="PANTHER" id="PTHR41677:SF1">
    <property type="entry name" value="FE2OG DIOXYGENASE DOMAIN-CONTAINING PROTEIN"/>
    <property type="match status" value="1"/>
</dbReference>
<evidence type="ECO:0008006" key="3">
    <source>
        <dbReference type="Google" id="ProtNLM"/>
    </source>
</evidence>
<protein>
    <recommendedName>
        <fullName evidence="3">Fe2OG dioxygenase domain-containing protein</fullName>
    </recommendedName>
</protein>
<accession>A0A8H6A7S6</accession>
<dbReference type="AlphaFoldDB" id="A0A8H6A7S6"/>
<organism evidence="1 2">
    <name type="scientific">Petromyces alliaceus</name>
    <name type="common">Aspergillus alliaceus</name>
    <dbReference type="NCBI Taxonomy" id="209559"/>
    <lineage>
        <taxon>Eukaryota</taxon>
        <taxon>Fungi</taxon>
        <taxon>Dikarya</taxon>
        <taxon>Ascomycota</taxon>
        <taxon>Pezizomycotina</taxon>
        <taxon>Eurotiomycetes</taxon>
        <taxon>Eurotiomycetidae</taxon>
        <taxon>Eurotiales</taxon>
        <taxon>Aspergillaceae</taxon>
        <taxon>Aspergillus</taxon>
        <taxon>Aspergillus subgen. Circumdati</taxon>
    </lineage>
</organism>
<evidence type="ECO:0000313" key="1">
    <source>
        <dbReference type="EMBL" id="KAF5862120.1"/>
    </source>
</evidence>
<proteinExistence type="predicted"/>